<dbReference type="EMBL" id="JAKRVX010000003">
    <property type="protein sequence ID" value="MCL9817100.1"/>
    <property type="molecule type" value="Genomic_DNA"/>
</dbReference>
<dbReference type="EC" id="3.1.3.11" evidence="7"/>
<keyword evidence="12" id="KW-1185">Reference proteome</keyword>
<dbReference type="GO" id="GO:0030388">
    <property type="term" value="P:fructose 1,6-bisphosphate metabolic process"/>
    <property type="evidence" value="ECO:0007669"/>
    <property type="project" value="TreeGrafter"/>
</dbReference>
<dbReference type="PIRSF" id="PIRSF500210">
    <property type="entry name" value="FBPtase"/>
    <property type="match status" value="1"/>
</dbReference>
<dbReference type="Proteomes" id="UP001203207">
    <property type="component" value="Unassembled WGS sequence"/>
</dbReference>
<evidence type="ECO:0000256" key="3">
    <source>
        <dbReference type="ARBA" id="ARBA00022490"/>
    </source>
</evidence>
<dbReference type="AlphaFoldDB" id="A0AAE3FYA0"/>
<dbReference type="GO" id="GO:0006000">
    <property type="term" value="P:fructose metabolic process"/>
    <property type="evidence" value="ECO:0007669"/>
    <property type="project" value="TreeGrafter"/>
</dbReference>
<reference evidence="11" key="1">
    <citation type="journal article" date="2022" name="Syst. Appl. Microbiol.">
        <title>Natronocalculus amylovorans gen. nov., sp. nov., and Natranaeroarchaeum aerophilus sp. nov., dominant culturable amylolytic natronoarchaea from hypersaline soda lakes in southwestern Siberia.</title>
        <authorList>
            <person name="Sorokin D.Y."/>
            <person name="Elcheninov A.G."/>
            <person name="Khizhniak T.V."/>
            <person name="Koenen M."/>
            <person name="Bale N.J."/>
            <person name="Damste J.S.S."/>
            <person name="Kublanov I.V."/>
        </authorList>
    </citation>
    <scope>NUCLEOTIDE SEQUENCE</scope>
    <source>
        <strain evidence="11">AArc-St2</strain>
    </source>
</reference>
<feature type="binding site" evidence="7">
    <location>
        <position position="224"/>
    </location>
    <ligand>
        <name>substrate</name>
    </ligand>
</feature>
<keyword evidence="3 7" id="KW-0963">Cytoplasm</keyword>
<comment type="subcellular location">
    <subcellularLocation>
        <location evidence="7">Cytoplasm</location>
    </subcellularLocation>
</comment>
<comment type="subunit">
    <text evidence="7">Homotetramer.</text>
</comment>
<comment type="similarity">
    <text evidence="2 7 8">Belongs to the FBPase class 1 family.</text>
</comment>
<dbReference type="InterPro" id="IPR044015">
    <property type="entry name" value="FBPase_C_dom"/>
</dbReference>
<dbReference type="NCBIfam" id="NF006786">
    <property type="entry name" value="PRK09293.3-3"/>
    <property type="match status" value="1"/>
</dbReference>
<feature type="binding site" evidence="7">
    <location>
        <position position="89"/>
    </location>
    <ligand>
        <name>Mg(2+)</name>
        <dbReference type="ChEBI" id="CHEBI:18420"/>
        <label>2</label>
    </ligand>
</feature>
<feature type="domain" description="Fructose-1-6-bisphosphatase class 1 C-terminal" evidence="10">
    <location>
        <begin position="159"/>
        <end position="279"/>
    </location>
</feature>
<dbReference type="GO" id="GO:0006094">
    <property type="term" value="P:gluconeogenesis"/>
    <property type="evidence" value="ECO:0007669"/>
    <property type="project" value="UniProtKB-UniRule"/>
</dbReference>
<feature type="binding site" evidence="7">
    <location>
        <begin position="89"/>
        <end position="92"/>
    </location>
    <ligand>
        <name>substrate</name>
    </ligand>
</feature>
<evidence type="ECO:0000313" key="12">
    <source>
        <dbReference type="Proteomes" id="UP001203207"/>
    </source>
</evidence>
<dbReference type="Pfam" id="PF18913">
    <property type="entry name" value="FBPase_C"/>
    <property type="match status" value="1"/>
</dbReference>
<feature type="binding site" evidence="7">
    <location>
        <position position="86"/>
    </location>
    <ligand>
        <name>Mg(2+)</name>
        <dbReference type="ChEBI" id="CHEBI:18420"/>
        <label>2</label>
    </ligand>
</feature>
<evidence type="ECO:0000259" key="9">
    <source>
        <dbReference type="Pfam" id="PF00316"/>
    </source>
</evidence>
<dbReference type="GO" id="GO:0005737">
    <property type="term" value="C:cytoplasm"/>
    <property type="evidence" value="ECO:0007669"/>
    <property type="project" value="UniProtKB-SubCell"/>
</dbReference>
<evidence type="ECO:0000256" key="4">
    <source>
        <dbReference type="ARBA" id="ARBA00022801"/>
    </source>
</evidence>
<dbReference type="GO" id="GO:0006002">
    <property type="term" value="P:fructose 6-phosphate metabolic process"/>
    <property type="evidence" value="ECO:0007669"/>
    <property type="project" value="TreeGrafter"/>
</dbReference>
<evidence type="ECO:0000256" key="6">
    <source>
        <dbReference type="ARBA" id="ARBA00024331"/>
    </source>
</evidence>
<evidence type="ECO:0000256" key="2">
    <source>
        <dbReference type="ARBA" id="ARBA00010941"/>
    </source>
</evidence>
<keyword evidence="5 7" id="KW-0119">Carbohydrate metabolism</keyword>
<dbReference type="PANTHER" id="PTHR11556:SF35">
    <property type="entry name" value="SEDOHEPTULOSE-1,7-BISPHOSPHATASE, CHLOROPLASTIC"/>
    <property type="match status" value="1"/>
</dbReference>
<comment type="pathway">
    <text evidence="6">Carbohydrate biosynthesis.</text>
</comment>
<dbReference type="InterPro" id="IPR033391">
    <property type="entry name" value="FBPase_N"/>
</dbReference>
<dbReference type="SUPFAM" id="SSF56655">
    <property type="entry name" value="Carbohydrate phosphatase"/>
    <property type="match status" value="1"/>
</dbReference>
<evidence type="ECO:0000256" key="7">
    <source>
        <dbReference type="HAMAP-Rule" id="MF_01855"/>
    </source>
</evidence>
<keyword evidence="4 7" id="KW-0378">Hydrolase</keyword>
<dbReference type="Gene3D" id="3.30.540.10">
    <property type="entry name" value="Fructose-1,6-Bisphosphatase, subunit A, domain 1"/>
    <property type="match status" value="1"/>
</dbReference>
<dbReference type="GO" id="GO:0042132">
    <property type="term" value="F:fructose 1,6-bisphosphate 1-phosphatase activity"/>
    <property type="evidence" value="ECO:0007669"/>
    <property type="project" value="UniProtKB-UniRule"/>
</dbReference>
<keyword evidence="7" id="KW-0479">Metal-binding</keyword>
<evidence type="ECO:0000256" key="8">
    <source>
        <dbReference type="RuleBase" id="RU000508"/>
    </source>
</evidence>
<feature type="domain" description="Fructose-1-6-bisphosphatase class I N-terminal" evidence="9">
    <location>
        <begin position="32"/>
        <end position="144"/>
    </location>
</feature>
<dbReference type="Gene3D" id="3.40.190.80">
    <property type="match status" value="1"/>
</dbReference>
<protein>
    <recommendedName>
        <fullName evidence="7">Fructose-1,6-bisphosphatase class 1</fullName>
        <shortName evidence="7">FBPase class 1</shortName>
        <ecNumber evidence="7">3.1.3.11</ecNumber>
    </recommendedName>
    <alternativeName>
        <fullName evidence="7">D-fructose-1,6-bisphosphate 1-phosphohydrolase class 1</fullName>
    </alternativeName>
</protein>
<keyword evidence="7" id="KW-0460">Magnesium</keyword>
<sequence>MADQSVSQIFSAIADTAPAVRAALPGRRVEYGGENPSGESQLAADVYADSLFKDRLEQVDAVGTYFSEEEESAVAVGDGSLTVAIDPLDGSSNLKSNNALGTIVSVYDEPLPASGDSLIAAGYVLYGPITTMVVAHDGVVTESVLTDGNQEVVKDDLTLPSEPTIYGFGGRIPDWTPEFTEYAREIESEFKLRYGGSMVGDVNQVLTYGGIFSYPAVKSAPDGKLRTQFEAHPMAYIVEAAGGKSSDGTQSILDRTPTEVHERTPVHLGNDELIDRLESSL</sequence>
<accession>A0AAE3FYA0</accession>
<evidence type="ECO:0000259" key="10">
    <source>
        <dbReference type="Pfam" id="PF18913"/>
    </source>
</evidence>
<dbReference type="PANTHER" id="PTHR11556">
    <property type="entry name" value="FRUCTOSE-1,6-BISPHOSPHATASE-RELATED"/>
    <property type="match status" value="1"/>
</dbReference>
<name>A0AAE3FYA0_9EURY</name>
<comment type="caution">
    <text evidence="11">The sequence shown here is derived from an EMBL/GenBank/DDBJ whole genome shotgun (WGS) entry which is preliminary data.</text>
</comment>
<dbReference type="GO" id="GO:0005986">
    <property type="term" value="P:sucrose biosynthetic process"/>
    <property type="evidence" value="ECO:0007669"/>
    <property type="project" value="TreeGrafter"/>
</dbReference>
<dbReference type="GO" id="GO:0000287">
    <property type="term" value="F:magnesium ion binding"/>
    <property type="evidence" value="ECO:0007669"/>
    <property type="project" value="UniProtKB-UniRule"/>
</dbReference>
<dbReference type="InterPro" id="IPR000146">
    <property type="entry name" value="FBPase_class-1"/>
</dbReference>
<dbReference type="PIRSF" id="PIRSF000904">
    <property type="entry name" value="FBPtase_SBPase"/>
    <property type="match status" value="1"/>
</dbReference>
<evidence type="ECO:0000256" key="1">
    <source>
        <dbReference type="ARBA" id="ARBA00001273"/>
    </source>
</evidence>
<evidence type="ECO:0000313" key="11">
    <source>
        <dbReference type="EMBL" id="MCL9817100.1"/>
    </source>
</evidence>
<proteinExistence type="inferred from homology"/>
<dbReference type="InterPro" id="IPR028343">
    <property type="entry name" value="FBPtase"/>
</dbReference>
<dbReference type="PRINTS" id="PR00115">
    <property type="entry name" value="F16BPHPHTASE"/>
</dbReference>
<feature type="binding site" evidence="7">
    <location>
        <position position="230"/>
    </location>
    <ligand>
        <name>Mg(2+)</name>
        <dbReference type="ChEBI" id="CHEBI:18420"/>
        <label>2</label>
    </ligand>
</feature>
<evidence type="ECO:0000256" key="5">
    <source>
        <dbReference type="ARBA" id="ARBA00023277"/>
    </source>
</evidence>
<comment type="catalytic activity">
    <reaction evidence="1 7">
        <text>beta-D-fructose 1,6-bisphosphate + H2O = beta-D-fructose 6-phosphate + phosphate</text>
        <dbReference type="Rhea" id="RHEA:11064"/>
        <dbReference type="ChEBI" id="CHEBI:15377"/>
        <dbReference type="ChEBI" id="CHEBI:32966"/>
        <dbReference type="ChEBI" id="CHEBI:43474"/>
        <dbReference type="ChEBI" id="CHEBI:57634"/>
        <dbReference type="EC" id="3.1.3.11"/>
    </reaction>
</comment>
<comment type="caution">
    <text evidence="7">Lacks conserved residue(s) required for the propagation of feature annotation.</text>
</comment>
<feature type="binding site" evidence="7">
    <location>
        <position position="86"/>
    </location>
    <ligand>
        <name>Mg(2+)</name>
        <dbReference type="ChEBI" id="CHEBI:18420"/>
        <label>1</label>
    </ligand>
</feature>
<dbReference type="HAMAP" id="MF_01855">
    <property type="entry name" value="FBPase_class1"/>
    <property type="match status" value="1"/>
</dbReference>
<feature type="binding site" evidence="7">
    <location>
        <position position="88"/>
    </location>
    <ligand>
        <name>Mg(2+)</name>
        <dbReference type="ChEBI" id="CHEBI:18420"/>
        <label>1</label>
    </ligand>
</feature>
<organism evidence="11 12">
    <name type="scientific">Natronocalculus amylovorans</name>
    <dbReference type="NCBI Taxonomy" id="2917812"/>
    <lineage>
        <taxon>Archaea</taxon>
        <taxon>Methanobacteriati</taxon>
        <taxon>Methanobacteriota</taxon>
        <taxon>Stenosarchaea group</taxon>
        <taxon>Halobacteria</taxon>
        <taxon>Halobacteriales</taxon>
        <taxon>Haloferacaceae</taxon>
        <taxon>Natronocalculus</taxon>
    </lineage>
</organism>
<dbReference type="Pfam" id="PF00316">
    <property type="entry name" value="FBPase"/>
    <property type="match status" value="1"/>
</dbReference>
<feature type="binding site" evidence="7">
    <location>
        <position position="68"/>
    </location>
    <ligand>
        <name>Mg(2+)</name>
        <dbReference type="ChEBI" id="CHEBI:18420"/>
        <label>1</label>
    </ligand>
</feature>
<reference evidence="11" key="2">
    <citation type="submission" date="2022-02" db="EMBL/GenBank/DDBJ databases">
        <authorList>
            <person name="Elcheninov A.G."/>
            <person name="Sorokin D.Y."/>
            <person name="Kublanov I.V."/>
        </authorList>
    </citation>
    <scope>NUCLEOTIDE SEQUENCE</scope>
    <source>
        <strain evidence="11">AArc-St2</strain>
    </source>
</reference>
<dbReference type="RefSeq" id="WP_250584091.1">
    <property type="nucleotide sequence ID" value="NZ_JAKRVX010000003.1"/>
</dbReference>
<comment type="cofactor">
    <cofactor evidence="7">
        <name>Mg(2+)</name>
        <dbReference type="ChEBI" id="CHEBI:18420"/>
    </cofactor>
    <text evidence="7">Binds 2 magnesium ions per subunit.</text>
</comment>
<gene>
    <name evidence="7" type="primary">fbp</name>
    <name evidence="11" type="ORF">AArcSt2_09110</name>
</gene>
<feature type="binding site" evidence="7">
    <location>
        <position position="194"/>
    </location>
    <ligand>
        <name>substrate</name>
    </ligand>
</feature>